<dbReference type="EMBL" id="PGWX01000004">
    <property type="protein sequence ID" value="PPJ81023.1"/>
    <property type="molecule type" value="Genomic_DNA"/>
</dbReference>
<comment type="caution">
    <text evidence="1">The sequence shown here is derived from an EMBL/GenBank/DDBJ whole genome shotgun (WGS) entry which is preliminary data.</text>
</comment>
<accession>A0A7Z1SEW3</accession>
<name>A0A7Z1SEW3_STAHA</name>
<reference evidence="1 2" key="1">
    <citation type="submission" date="2017-11" db="EMBL/GenBank/DDBJ databases">
        <authorList>
            <person name="Founou R.C."/>
            <person name="Founou L."/>
            <person name="Allam M."/>
            <person name="Ismail A."/>
            <person name="Essack S.Y."/>
        </authorList>
    </citation>
    <scope>NUCLEOTIDE SEQUENCE [LARGE SCALE GENOMIC DNA]</scope>
    <source>
        <strain evidence="1 2">G811N2B1</strain>
    </source>
</reference>
<organism evidence="1 2">
    <name type="scientific">Staphylococcus haemolyticus</name>
    <dbReference type="NCBI Taxonomy" id="1283"/>
    <lineage>
        <taxon>Bacteria</taxon>
        <taxon>Bacillati</taxon>
        <taxon>Bacillota</taxon>
        <taxon>Bacilli</taxon>
        <taxon>Bacillales</taxon>
        <taxon>Staphylococcaceae</taxon>
        <taxon>Staphylococcus</taxon>
    </lineage>
</organism>
<dbReference type="AlphaFoldDB" id="A0A7Z1SEW3"/>
<dbReference type="Proteomes" id="UP000238153">
    <property type="component" value="Unassembled WGS sequence"/>
</dbReference>
<evidence type="ECO:0000313" key="2">
    <source>
        <dbReference type="Proteomes" id="UP000238153"/>
    </source>
</evidence>
<protein>
    <submittedName>
        <fullName evidence="1">Uncharacterized protein</fullName>
    </submittedName>
</protein>
<evidence type="ECO:0000313" key="1">
    <source>
        <dbReference type="EMBL" id="PPJ81023.1"/>
    </source>
</evidence>
<sequence length="107" mass="11340">MKAAPMEQEVLPRSIPVCDDVADRPGCQRALGVGHLRLADAGAAQLIARGRPVRVPNGCTDAEAFERLHATDPPIRSLMAVNAGLHAGNLQALAIREEADAGEVVRR</sequence>
<gene>
    <name evidence="1" type="ORF">CV019_00020</name>
</gene>
<proteinExistence type="predicted"/>